<evidence type="ECO:0000256" key="9">
    <source>
        <dbReference type="ARBA" id="ARBA00022692"/>
    </source>
</evidence>
<evidence type="ECO:0000256" key="10">
    <source>
        <dbReference type="ARBA" id="ARBA00022741"/>
    </source>
</evidence>
<dbReference type="NCBIfam" id="TIGR01386">
    <property type="entry name" value="cztS_silS_copS"/>
    <property type="match status" value="1"/>
</dbReference>
<keyword evidence="15 16" id="KW-0472">Membrane</keyword>
<evidence type="ECO:0000256" key="3">
    <source>
        <dbReference type="ARBA" id="ARBA00004533"/>
    </source>
</evidence>
<proteinExistence type="predicted"/>
<evidence type="ECO:0000256" key="14">
    <source>
        <dbReference type="ARBA" id="ARBA00023012"/>
    </source>
</evidence>
<gene>
    <name evidence="19" type="ORF">DESUT3_05850</name>
</gene>
<evidence type="ECO:0000256" key="5">
    <source>
        <dbReference type="ARBA" id="ARBA00022475"/>
    </source>
</evidence>
<reference evidence="19 20" key="1">
    <citation type="journal article" date="2016" name="C (Basel)">
        <title>Selective Growth of and Electricity Production by Marine Exoelectrogenic Bacteria in Self-Aggregated Hydrogel of Microbially Reduced Graphene Oxide.</title>
        <authorList>
            <person name="Yoshida N."/>
            <person name="Goto Y."/>
            <person name="Miyata Y."/>
        </authorList>
    </citation>
    <scope>NUCLEOTIDE SEQUENCE [LARGE SCALE GENOMIC DNA]</scope>
    <source>
        <strain evidence="19 20">NIT-T3</strain>
    </source>
</reference>
<dbReference type="GO" id="GO:0016301">
    <property type="term" value="F:kinase activity"/>
    <property type="evidence" value="ECO:0007669"/>
    <property type="project" value="UniProtKB-KW"/>
</dbReference>
<dbReference type="Pfam" id="PF02518">
    <property type="entry name" value="HATPase_c"/>
    <property type="match status" value="1"/>
</dbReference>
<keyword evidence="8" id="KW-0808">Transferase</keyword>
<dbReference type="InterPro" id="IPR003661">
    <property type="entry name" value="HisK_dim/P_dom"/>
</dbReference>
<evidence type="ECO:0000256" key="16">
    <source>
        <dbReference type="SAM" id="Phobius"/>
    </source>
</evidence>
<evidence type="ECO:0000256" key="1">
    <source>
        <dbReference type="ARBA" id="ARBA00000085"/>
    </source>
</evidence>
<sequence>MFFRSIRFRLTLWYALTLAVILAASGFFWHLYLESNLLAQVDQRLLKIAGDVASYQAKSQELGRGNPCERLLSFRGSHHWGEYLQLLDVEGNVLCYSANLDGVPLPFSAHSAKAALREGLFFQTVEQKDTPQIRLLTYPLRGGDAAELLRVGENLDSNEAVLRGLRLIFLTSTPLAILALAFGGWFLAGRALAPVVRITSTVRKISAEKLSQRLPVRDTRDEIAELELTFNEMLHRLEESFNKIKQFTGDASHELRTPLAILRGETEVTLRWAKDPEELRRTLESNMEEIDRMERIIEDLLTLAKSEAGESRLEITSFSLSDQLQDLYLQGRMLAEPKDIEFSLTLRVDKEILIDADQLQLHRVFLNLISNAIKYTPRGGKVDVSLTVQGDQAVVAVADTGIGIGQQHLPHIFDRFYRVDEARNREVGGTGLGLAIVKWIVAAHGGRIEVRSTPGEGSVFTVYIPKHGPPYESEPLDGPEHG</sequence>
<dbReference type="InterPro" id="IPR036890">
    <property type="entry name" value="HATPase_C_sf"/>
</dbReference>
<dbReference type="PANTHER" id="PTHR45436:SF15">
    <property type="entry name" value="SENSOR HISTIDINE KINASE CUSS"/>
    <property type="match status" value="1"/>
</dbReference>
<dbReference type="PROSITE" id="PS50109">
    <property type="entry name" value="HIS_KIN"/>
    <property type="match status" value="1"/>
</dbReference>
<evidence type="ECO:0000256" key="15">
    <source>
        <dbReference type="ARBA" id="ARBA00023136"/>
    </source>
</evidence>
<feature type="domain" description="HAMP" evidence="18">
    <location>
        <begin position="189"/>
        <end position="242"/>
    </location>
</feature>
<dbReference type="PRINTS" id="PR00344">
    <property type="entry name" value="BCTRLSENSOR"/>
</dbReference>
<dbReference type="SUPFAM" id="SSF158472">
    <property type="entry name" value="HAMP domain-like"/>
    <property type="match status" value="1"/>
</dbReference>
<dbReference type="SUPFAM" id="SSF55874">
    <property type="entry name" value="ATPase domain of HSP90 chaperone/DNA topoisomerase II/histidine kinase"/>
    <property type="match status" value="1"/>
</dbReference>
<accession>A0ABN6DU49</accession>
<keyword evidence="20" id="KW-1185">Reference proteome</keyword>
<dbReference type="SUPFAM" id="SSF47384">
    <property type="entry name" value="Homodimeric domain of signal transducing histidine kinase"/>
    <property type="match status" value="1"/>
</dbReference>
<dbReference type="EC" id="2.7.13.3" evidence="4"/>
<evidence type="ECO:0000256" key="2">
    <source>
        <dbReference type="ARBA" id="ARBA00004141"/>
    </source>
</evidence>
<keyword evidence="13 16" id="KW-1133">Transmembrane helix</keyword>
<dbReference type="InterPro" id="IPR036097">
    <property type="entry name" value="HisK_dim/P_sf"/>
</dbReference>
<dbReference type="Gene3D" id="6.10.340.10">
    <property type="match status" value="1"/>
</dbReference>
<keyword evidence="7" id="KW-0597">Phosphoprotein</keyword>
<dbReference type="Gene3D" id="1.10.287.130">
    <property type="match status" value="1"/>
</dbReference>
<evidence type="ECO:0000256" key="12">
    <source>
        <dbReference type="ARBA" id="ARBA00022840"/>
    </source>
</evidence>
<comment type="subcellular location">
    <subcellularLocation>
        <location evidence="3">Cell inner membrane</location>
    </subcellularLocation>
    <subcellularLocation>
        <location evidence="2">Membrane</location>
        <topology evidence="2">Multi-pass membrane protein</topology>
    </subcellularLocation>
</comment>
<dbReference type="EMBL" id="AP024355">
    <property type="protein sequence ID" value="BCR03516.1"/>
    <property type="molecule type" value="Genomic_DNA"/>
</dbReference>
<dbReference type="PANTHER" id="PTHR45436">
    <property type="entry name" value="SENSOR HISTIDINE KINASE YKOH"/>
    <property type="match status" value="1"/>
</dbReference>
<keyword evidence="9 16" id="KW-0812">Transmembrane</keyword>
<feature type="domain" description="Histidine kinase" evidence="17">
    <location>
        <begin position="250"/>
        <end position="468"/>
    </location>
</feature>
<keyword evidence="10" id="KW-0547">Nucleotide-binding</keyword>
<dbReference type="InterPro" id="IPR004358">
    <property type="entry name" value="Sig_transdc_His_kin-like_C"/>
</dbReference>
<evidence type="ECO:0000256" key="13">
    <source>
        <dbReference type="ARBA" id="ARBA00022989"/>
    </source>
</evidence>
<dbReference type="Proteomes" id="UP001319827">
    <property type="component" value="Chromosome"/>
</dbReference>
<evidence type="ECO:0000256" key="11">
    <source>
        <dbReference type="ARBA" id="ARBA00022777"/>
    </source>
</evidence>
<dbReference type="Pfam" id="PF00512">
    <property type="entry name" value="HisKA"/>
    <property type="match status" value="1"/>
</dbReference>
<evidence type="ECO:0000256" key="4">
    <source>
        <dbReference type="ARBA" id="ARBA00012438"/>
    </source>
</evidence>
<evidence type="ECO:0000256" key="8">
    <source>
        <dbReference type="ARBA" id="ARBA00022679"/>
    </source>
</evidence>
<keyword evidence="14" id="KW-0902">Two-component regulatory system</keyword>
<name>A0ABN6DU49_9BACT</name>
<evidence type="ECO:0000313" key="20">
    <source>
        <dbReference type="Proteomes" id="UP001319827"/>
    </source>
</evidence>
<protein>
    <recommendedName>
        <fullName evidence="4">histidine kinase</fullName>
        <ecNumber evidence="4">2.7.13.3</ecNumber>
    </recommendedName>
</protein>
<dbReference type="CDD" id="cd06225">
    <property type="entry name" value="HAMP"/>
    <property type="match status" value="1"/>
</dbReference>
<reference evidence="19 20" key="2">
    <citation type="journal article" date="2021" name="Int. J. Syst. Evol. Microbiol.">
        <title>Isolation and Polyphasic Characterization of Desulfuromonas versatilis sp. Nov., an Electrogenic Bacteria Capable of Versatile Metabolism Isolated from a Graphene Oxide-Reducing Enrichment Culture.</title>
        <authorList>
            <person name="Xie L."/>
            <person name="Yoshida N."/>
            <person name="Ishii S."/>
            <person name="Meng L."/>
        </authorList>
    </citation>
    <scope>NUCLEOTIDE SEQUENCE [LARGE SCALE GENOMIC DNA]</scope>
    <source>
        <strain evidence="19 20">NIT-T3</strain>
    </source>
</reference>
<keyword evidence="5" id="KW-1003">Cell membrane</keyword>
<evidence type="ECO:0000256" key="6">
    <source>
        <dbReference type="ARBA" id="ARBA00022519"/>
    </source>
</evidence>
<dbReference type="RefSeq" id="WP_221250987.1">
    <property type="nucleotide sequence ID" value="NZ_AP024355.1"/>
</dbReference>
<dbReference type="Pfam" id="PF00672">
    <property type="entry name" value="HAMP"/>
    <property type="match status" value="1"/>
</dbReference>
<evidence type="ECO:0000256" key="7">
    <source>
        <dbReference type="ARBA" id="ARBA00022553"/>
    </source>
</evidence>
<dbReference type="InterPro" id="IPR050428">
    <property type="entry name" value="TCS_sensor_his_kinase"/>
</dbReference>
<dbReference type="SMART" id="SM00388">
    <property type="entry name" value="HisKA"/>
    <property type="match status" value="1"/>
</dbReference>
<comment type="catalytic activity">
    <reaction evidence="1">
        <text>ATP + protein L-histidine = ADP + protein N-phospho-L-histidine.</text>
        <dbReference type="EC" id="2.7.13.3"/>
    </reaction>
</comment>
<dbReference type="CDD" id="cd00082">
    <property type="entry name" value="HisKA"/>
    <property type="match status" value="1"/>
</dbReference>
<organism evidence="19 20">
    <name type="scientific">Desulfuromonas versatilis</name>
    <dbReference type="NCBI Taxonomy" id="2802975"/>
    <lineage>
        <taxon>Bacteria</taxon>
        <taxon>Pseudomonadati</taxon>
        <taxon>Thermodesulfobacteriota</taxon>
        <taxon>Desulfuromonadia</taxon>
        <taxon>Desulfuromonadales</taxon>
        <taxon>Desulfuromonadaceae</taxon>
        <taxon>Desulfuromonas</taxon>
    </lineage>
</organism>
<dbReference type="InterPro" id="IPR003594">
    <property type="entry name" value="HATPase_dom"/>
</dbReference>
<dbReference type="Gene3D" id="3.30.565.10">
    <property type="entry name" value="Histidine kinase-like ATPase, C-terminal domain"/>
    <property type="match status" value="1"/>
</dbReference>
<dbReference type="SMART" id="SM00387">
    <property type="entry name" value="HATPase_c"/>
    <property type="match status" value="1"/>
</dbReference>
<evidence type="ECO:0000259" key="17">
    <source>
        <dbReference type="PROSITE" id="PS50109"/>
    </source>
</evidence>
<keyword evidence="11 19" id="KW-0418">Kinase</keyword>
<evidence type="ECO:0000313" key="19">
    <source>
        <dbReference type="EMBL" id="BCR03516.1"/>
    </source>
</evidence>
<keyword evidence="6" id="KW-0997">Cell inner membrane</keyword>
<dbReference type="CDD" id="cd00075">
    <property type="entry name" value="HATPase"/>
    <property type="match status" value="1"/>
</dbReference>
<dbReference type="InterPro" id="IPR006290">
    <property type="entry name" value="CztS_silS_copS"/>
</dbReference>
<dbReference type="PROSITE" id="PS50885">
    <property type="entry name" value="HAMP"/>
    <property type="match status" value="1"/>
</dbReference>
<feature type="transmembrane region" description="Helical" evidence="16">
    <location>
        <begin position="12"/>
        <end position="32"/>
    </location>
</feature>
<dbReference type="SMART" id="SM00304">
    <property type="entry name" value="HAMP"/>
    <property type="match status" value="1"/>
</dbReference>
<keyword evidence="12" id="KW-0067">ATP-binding</keyword>
<dbReference type="InterPro" id="IPR003660">
    <property type="entry name" value="HAMP_dom"/>
</dbReference>
<dbReference type="InterPro" id="IPR005467">
    <property type="entry name" value="His_kinase_dom"/>
</dbReference>
<feature type="transmembrane region" description="Helical" evidence="16">
    <location>
        <begin position="167"/>
        <end position="188"/>
    </location>
</feature>
<evidence type="ECO:0000259" key="18">
    <source>
        <dbReference type="PROSITE" id="PS50885"/>
    </source>
</evidence>